<keyword evidence="1 5" id="KW-0489">Methyltransferase</keyword>
<dbReference type="CDD" id="cd02440">
    <property type="entry name" value="AdoMet_MTases"/>
    <property type="match status" value="1"/>
</dbReference>
<keyword evidence="2 5" id="KW-0808">Transferase</keyword>
<dbReference type="GO" id="GO:0008757">
    <property type="term" value="F:S-adenosylmethionine-dependent methyltransferase activity"/>
    <property type="evidence" value="ECO:0007669"/>
    <property type="project" value="InterPro"/>
</dbReference>
<evidence type="ECO:0000256" key="3">
    <source>
        <dbReference type="ARBA" id="ARBA00022691"/>
    </source>
</evidence>
<accession>A0A2T3HPE3</accession>
<proteinExistence type="predicted"/>
<dbReference type="PANTHER" id="PTHR43464:SF19">
    <property type="entry name" value="UBIQUINONE BIOSYNTHESIS O-METHYLTRANSFERASE, MITOCHONDRIAL"/>
    <property type="match status" value="1"/>
</dbReference>
<keyword evidence="6" id="KW-1185">Reference proteome</keyword>
<evidence type="ECO:0000313" key="6">
    <source>
        <dbReference type="Proteomes" id="UP000240912"/>
    </source>
</evidence>
<comment type="caution">
    <text evidence="5">The sequence shown here is derived from an EMBL/GenBank/DDBJ whole genome shotgun (WGS) entry which is preliminary data.</text>
</comment>
<dbReference type="GO" id="GO:0032259">
    <property type="term" value="P:methylation"/>
    <property type="evidence" value="ECO:0007669"/>
    <property type="project" value="UniProtKB-KW"/>
</dbReference>
<dbReference type="OrthoDB" id="9791837at2"/>
<organism evidence="5 6">
    <name type="scientific">Pedobacter yulinensis</name>
    <dbReference type="NCBI Taxonomy" id="2126353"/>
    <lineage>
        <taxon>Bacteria</taxon>
        <taxon>Pseudomonadati</taxon>
        <taxon>Bacteroidota</taxon>
        <taxon>Sphingobacteriia</taxon>
        <taxon>Sphingobacteriales</taxon>
        <taxon>Sphingobacteriaceae</taxon>
        <taxon>Pedobacter</taxon>
    </lineage>
</organism>
<reference evidence="5 6" key="1">
    <citation type="submission" date="2018-03" db="EMBL/GenBank/DDBJ databases">
        <authorList>
            <person name="Keele B.F."/>
        </authorList>
    </citation>
    <scope>NUCLEOTIDE SEQUENCE [LARGE SCALE GENOMIC DNA]</scope>
    <source>
        <strain evidence="5 6">YL28-9</strain>
    </source>
</reference>
<evidence type="ECO:0000256" key="2">
    <source>
        <dbReference type="ARBA" id="ARBA00022679"/>
    </source>
</evidence>
<dbReference type="InterPro" id="IPR029063">
    <property type="entry name" value="SAM-dependent_MTases_sf"/>
</dbReference>
<sequence length="246" mass="27788">MKENKYDDPAFFDAYGKMERSVRGLEAAGEWPALRSLFPHFEGKKVLDLGCGYGWHCRYAAERGATVLGTDISEKMIAEAKKRNLMPGIAYRQQPVEDLSAGPGSFDVVISSLVMHYVQDYASVCEKIYDLLNAGGSFVFSVEHPVFTAEGSQQWITDDSGRARYWPVDHYYAEGARQTDFLGSKVVKYHRTLTSYLETLFRLGFILKHVIEPQPDPVLVAQHPGYKNELRRPMMLLIRADKPAAN</sequence>
<dbReference type="AlphaFoldDB" id="A0A2T3HPE3"/>
<evidence type="ECO:0000259" key="4">
    <source>
        <dbReference type="Pfam" id="PF08241"/>
    </source>
</evidence>
<dbReference type="EMBL" id="PYLS01000004">
    <property type="protein sequence ID" value="PST84312.1"/>
    <property type="molecule type" value="Genomic_DNA"/>
</dbReference>
<dbReference type="Proteomes" id="UP000240912">
    <property type="component" value="Unassembled WGS sequence"/>
</dbReference>
<evidence type="ECO:0000313" key="5">
    <source>
        <dbReference type="EMBL" id="PST84312.1"/>
    </source>
</evidence>
<dbReference type="InterPro" id="IPR013216">
    <property type="entry name" value="Methyltransf_11"/>
</dbReference>
<gene>
    <name evidence="5" type="ORF">C7T94_06240</name>
</gene>
<feature type="domain" description="Methyltransferase type 11" evidence="4">
    <location>
        <begin position="47"/>
        <end position="140"/>
    </location>
</feature>
<dbReference type="RefSeq" id="WP_107214411.1">
    <property type="nucleotide sequence ID" value="NZ_KZ686268.1"/>
</dbReference>
<protein>
    <submittedName>
        <fullName evidence="5">SAM-dependent methyltransferase</fullName>
    </submittedName>
</protein>
<name>A0A2T3HPE3_9SPHI</name>
<evidence type="ECO:0000256" key="1">
    <source>
        <dbReference type="ARBA" id="ARBA00022603"/>
    </source>
</evidence>
<dbReference type="Pfam" id="PF08241">
    <property type="entry name" value="Methyltransf_11"/>
    <property type="match status" value="1"/>
</dbReference>
<dbReference type="PANTHER" id="PTHR43464">
    <property type="entry name" value="METHYLTRANSFERASE"/>
    <property type="match status" value="1"/>
</dbReference>
<dbReference type="SUPFAM" id="SSF53335">
    <property type="entry name" value="S-adenosyl-L-methionine-dependent methyltransferases"/>
    <property type="match status" value="1"/>
</dbReference>
<keyword evidence="3" id="KW-0949">S-adenosyl-L-methionine</keyword>
<dbReference type="Gene3D" id="3.40.50.150">
    <property type="entry name" value="Vaccinia Virus protein VP39"/>
    <property type="match status" value="1"/>
</dbReference>